<evidence type="ECO:0008006" key="12">
    <source>
        <dbReference type="Google" id="ProtNLM"/>
    </source>
</evidence>
<dbReference type="GO" id="GO:0015087">
    <property type="term" value="F:cobalt ion transmembrane transporter activity"/>
    <property type="evidence" value="ECO:0007669"/>
    <property type="project" value="TreeGrafter"/>
</dbReference>
<evidence type="ECO:0000256" key="7">
    <source>
        <dbReference type="ARBA" id="ARBA00023136"/>
    </source>
</evidence>
<dbReference type="SUPFAM" id="SSF143865">
    <property type="entry name" value="CorA soluble domain-like"/>
    <property type="match status" value="1"/>
</dbReference>
<keyword evidence="3" id="KW-0813">Transport</keyword>
<keyword evidence="11" id="KW-1185">Reference proteome</keyword>
<name>A0A423XLS0_9PEZI</name>
<evidence type="ECO:0000256" key="4">
    <source>
        <dbReference type="ARBA" id="ARBA00022475"/>
    </source>
</evidence>
<feature type="transmembrane region" description="Helical" evidence="9">
    <location>
        <begin position="586"/>
        <end position="611"/>
    </location>
</feature>
<dbReference type="Proteomes" id="UP000285146">
    <property type="component" value="Unassembled WGS sequence"/>
</dbReference>
<evidence type="ECO:0000256" key="6">
    <source>
        <dbReference type="ARBA" id="ARBA00022989"/>
    </source>
</evidence>
<feature type="region of interest" description="Disordered" evidence="8">
    <location>
        <begin position="290"/>
        <end position="313"/>
    </location>
</feature>
<feature type="transmembrane region" description="Helical" evidence="9">
    <location>
        <begin position="549"/>
        <end position="566"/>
    </location>
</feature>
<accession>A0A423XLS0</accession>
<dbReference type="PANTHER" id="PTHR46494">
    <property type="entry name" value="CORA FAMILY METAL ION TRANSPORTER (EUROFUNG)"/>
    <property type="match status" value="1"/>
</dbReference>
<dbReference type="GO" id="GO:0050897">
    <property type="term" value="F:cobalt ion binding"/>
    <property type="evidence" value="ECO:0007669"/>
    <property type="project" value="TreeGrafter"/>
</dbReference>
<keyword evidence="4" id="KW-1003">Cell membrane</keyword>
<feature type="compositionally biased region" description="Basic residues" evidence="8">
    <location>
        <begin position="258"/>
        <end position="268"/>
    </location>
</feature>
<dbReference type="Pfam" id="PF01544">
    <property type="entry name" value="CorA"/>
    <property type="match status" value="1"/>
</dbReference>
<comment type="subcellular location">
    <subcellularLocation>
        <location evidence="1">Cell membrane</location>
        <topology evidence="1">Multi-pass membrane protein</topology>
    </subcellularLocation>
</comment>
<reference evidence="10 11" key="1">
    <citation type="submission" date="2015-09" db="EMBL/GenBank/DDBJ databases">
        <title>Host preference determinants of Valsa canker pathogens revealed by comparative genomics.</title>
        <authorList>
            <person name="Yin Z."/>
            <person name="Huang L."/>
        </authorList>
    </citation>
    <scope>NUCLEOTIDE SEQUENCE [LARGE SCALE GENOMIC DNA]</scope>
    <source>
        <strain evidence="10 11">SXYLt</strain>
    </source>
</reference>
<keyword evidence="7 9" id="KW-0472">Membrane</keyword>
<dbReference type="InterPro" id="IPR002523">
    <property type="entry name" value="MgTranspt_CorA/ZnTranspt_ZntB"/>
</dbReference>
<evidence type="ECO:0000256" key="1">
    <source>
        <dbReference type="ARBA" id="ARBA00004651"/>
    </source>
</evidence>
<organism evidence="10 11">
    <name type="scientific">Cytospora leucostoma</name>
    <dbReference type="NCBI Taxonomy" id="1230097"/>
    <lineage>
        <taxon>Eukaryota</taxon>
        <taxon>Fungi</taxon>
        <taxon>Dikarya</taxon>
        <taxon>Ascomycota</taxon>
        <taxon>Pezizomycotina</taxon>
        <taxon>Sordariomycetes</taxon>
        <taxon>Sordariomycetidae</taxon>
        <taxon>Diaporthales</taxon>
        <taxon>Cytosporaceae</taxon>
        <taxon>Cytospora</taxon>
    </lineage>
</organism>
<dbReference type="Gene3D" id="3.30.460.20">
    <property type="entry name" value="CorA soluble domain-like"/>
    <property type="match status" value="1"/>
</dbReference>
<keyword evidence="6 9" id="KW-1133">Transmembrane helix</keyword>
<dbReference type="STRING" id="1230097.A0A423XLS0"/>
<evidence type="ECO:0000313" key="10">
    <source>
        <dbReference type="EMBL" id="ROW17519.1"/>
    </source>
</evidence>
<dbReference type="EMBL" id="LKEB01000002">
    <property type="protein sequence ID" value="ROW17519.1"/>
    <property type="molecule type" value="Genomic_DNA"/>
</dbReference>
<feature type="compositionally biased region" description="Acidic residues" evidence="8">
    <location>
        <begin position="242"/>
        <end position="252"/>
    </location>
</feature>
<dbReference type="InterPro" id="IPR045863">
    <property type="entry name" value="CorA_TM1_TM2"/>
</dbReference>
<feature type="region of interest" description="Disordered" evidence="8">
    <location>
        <begin position="242"/>
        <end position="271"/>
    </location>
</feature>
<dbReference type="OrthoDB" id="165352at2759"/>
<dbReference type="InParanoid" id="A0A423XLS0"/>
<comment type="caution">
    <text evidence="10">The sequence shown here is derived from an EMBL/GenBank/DDBJ whole genome shotgun (WGS) entry which is preliminary data.</text>
</comment>
<sequence>MSQPEHDPSTTSRDVASPLTPFPTGIPDIPADEASATSAGPAPPAQHVHYDIALDTAVGPTSKEFVSSPRSVTDIGADLPPNRSMPSTDSPIRRRNTRTTTFRSIEEFSEFEHPDEWHPGAEPGVDPYKTDGGRASLPKLSAACDIAIVDFSQDDIQVSALTNDDLGPFLQKPQPDWAKCRWINVNGLSWDVIATLGQYKRLHKLSIEDIMNTRNRTKTDWYANHAFIVFTMLKLSHVRDEDSSDESTFESDSDARSQRSRRSSRRKSSQFTKPISKALRGMFGRTRARKRLGSTDKSLETGNGGKRFHLEAHDSDLSTASGETLERTVQRYNAGPNQARVEFMEKNAALAGLGLAVIAEQVSIFITNDNTLISFFELSADIIEKPILTRLFNQDTVLRQSCDASMVAQAIIDAVIDLAIPVGTIYGDVIGDLELDILTKPDITHTKKLYIIICELNKILSFITPVVNLINTLRDHKTEMSQESATMHLQDPSRGVIITPMTNTYLGDVLDHCVLIQESLNSIKAQADGLISLIFNTIAAYQNESMKQLTLATIFFLPLTFLTGYFGQNFEPFSDLNRGIDYFWKIAAPMTFVTILVLMRDVIIDWVKAFFVRRSIKRHRLNRQARSKKRR</sequence>
<feature type="transmembrane region" description="Helical" evidence="9">
    <location>
        <begin position="449"/>
        <end position="470"/>
    </location>
</feature>
<dbReference type="GO" id="GO:0015095">
    <property type="term" value="F:magnesium ion transmembrane transporter activity"/>
    <property type="evidence" value="ECO:0007669"/>
    <property type="project" value="TreeGrafter"/>
</dbReference>
<dbReference type="Gene3D" id="1.20.58.340">
    <property type="entry name" value="Magnesium transport protein CorA, transmembrane region"/>
    <property type="match status" value="2"/>
</dbReference>
<comment type="similarity">
    <text evidence="2">Belongs to the CorA metal ion transporter (MIT) (TC 1.A.35) family.</text>
</comment>
<evidence type="ECO:0000256" key="2">
    <source>
        <dbReference type="ARBA" id="ARBA00009765"/>
    </source>
</evidence>
<feature type="region of interest" description="Disordered" evidence="8">
    <location>
        <begin position="1"/>
        <end position="95"/>
    </location>
</feature>
<evidence type="ECO:0000256" key="9">
    <source>
        <dbReference type="SAM" id="Phobius"/>
    </source>
</evidence>
<dbReference type="AlphaFoldDB" id="A0A423XLS0"/>
<dbReference type="GO" id="GO:0005886">
    <property type="term" value="C:plasma membrane"/>
    <property type="evidence" value="ECO:0007669"/>
    <property type="project" value="UniProtKB-SubCell"/>
</dbReference>
<evidence type="ECO:0000256" key="3">
    <source>
        <dbReference type="ARBA" id="ARBA00022448"/>
    </source>
</evidence>
<protein>
    <recommendedName>
        <fullName evidence="12">Magnesium transport protein CorA</fullName>
    </recommendedName>
</protein>
<gene>
    <name evidence="10" type="ORF">VPNG_00693</name>
</gene>
<evidence type="ECO:0000256" key="5">
    <source>
        <dbReference type="ARBA" id="ARBA00022692"/>
    </source>
</evidence>
<evidence type="ECO:0000256" key="8">
    <source>
        <dbReference type="SAM" id="MobiDB-lite"/>
    </source>
</evidence>
<keyword evidence="5 9" id="KW-0812">Transmembrane</keyword>
<dbReference type="GO" id="GO:0000287">
    <property type="term" value="F:magnesium ion binding"/>
    <property type="evidence" value="ECO:0007669"/>
    <property type="project" value="TreeGrafter"/>
</dbReference>
<evidence type="ECO:0000313" key="11">
    <source>
        <dbReference type="Proteomes" id="UP000285146"/>
    </source>
</evidence>
<dbReference type="SUPFAM" id="SSF144083">
    <property type="entry name" value="Magnesium transport protein CorA, transmembrane region"/>
    <property type="match status" value="1"/>
</dbReference>
<proteinExistence type="inferred from homology"/>
<dbReference type="InterPro" id="IPR045861">
    <property type="entry name" value="CorA_cytoplasmic_dom"/>
</dbReference>
<dbReference type="PANTHER" id="PTHR46494:SF1">
    <property type="entry name" value="CORA FAMILY METAL ION TRANSPORTER (EUROFUNG)"/>
    <property type="match status" value="1"/>
</dbReference>